<dbReference type="InterPro" id="IPR036188">
    <property type="entry name" value="FAD/NAD-bd_sf"/>
</dbReference>
<dbReference type="CDD" id="cd03026">
    <property type="entry name" value="AhpF_NTD_C"/>
    <property type="match status" value="1"/>
</dbReference>
<comment type="similarity">
    <text evidence="1">Belongs to the class-II pyridine nucleotide-disulfide oxidoreductase family.</text>
</comment>
<feature type="domain" description="FAD/NAD(P)-binding" evidence="11">
    <location>
        <begin position="212"/>
        <end position="500"/>
    </location>
</feature>
<dbReference type="PATRIC" id="fig|1544798.3.peg.2929"/>
<evidence type="ECO:0000256" key="5">
    <source>
        <dbReference type="ARBA" id="ARBA00023002"/>
    </source>
</evidence>
<evidence type="ECO:0000256" key="4">
    <source>
        <dbReference type="ARBA" id="ARBA00022827"/>
    </source>
</evidence>
<feature type="binding site" evidence="9">
    <location>
        <begin position="353"/>
        <end position="367"/>
    </location>
    <ligand>
        <name>NAD(+)</name>
        <dbReference type="ChEBI" id="CHEBI:57540"/>
    </ligand>
</feature>
<dbReference type="AlphaFoldDB" id="A0A0D8J8V0"/>
<evidence type="ECO:0000256" key="7">
    <source>
        <dbReference type="ARBA" id="ARBA00023157"/>
    </source>
</evidence>
<evidence type="ECO:0000256" key="9">
    <source>
        <dbReference type="PIRSR" id="PIRSR000238-1"/>
    </source>
</evidence>
<dbReference type="PANTHER" id="PTHR48105">
    <property type="entry name" value="THIOREDOXIN REDUCTASE 1-RELATED-RELATED"/>
    <property type="match status" value="1"/>
</dbReference>
<reference evidence="13 14" key="1">
    <citation type="submission" date="2014-09" db="EMBL/GenBank/DDBJ databases">
        <title>Draft Genome Sequence of Draconibacterium sp. JN14CK-3.</title>
        <authorList>
            <person name="Dong C."/>
            <person name="Lai Q."/>
            <person name="Shao Z."/>
        </authorList>
    </citation>
    <scope>NUCLEOTIDE SEQUENCE [LARGE SCALE GENOMIC DNA]</scope>
    <source>
        <strain evidence="13 14">JN14CK-3</strain>
    </source>
</reference>
<dbReference type="GO" id="GO:0016668">
    <property type="term" value="F:oxidoreductase activity, acting on a sulfur group of donors, NAD(P) as acceptor"/>
    <property type="evidence" value="ECO:0007669"/>
    <property type="project" value="UniProtKB-ARBA"/>
</dbReference>
<evidence type="ECO:0000259" key="12">
    <source>
        <dbReference type="Pfam" id="PF13192"/>
    </source>
</evidence>
<dbReference type="Gene3D" id="3.50.50.60">
    <property type="entry name" value="FAD/NAD(P)-binding domain"/>
    <property type="match status" value="2"/>
</dbReference>
<keyword evidence="4 9" id="KW-0274">FAD</keyword>
<dbReference type="PIRSF" id="PIRSF000238">
    <property type="entry name" value="AhpF"/>
    <property type="match status" value="1"/>
</dbReference>
<evidence type="ECO:0000259" key="11">
    <source>
        <dbReference type="Pfam" id="PF07992"/>
    </source>
</evidence>
<comment type="cofactor">
    <cofactor evidence="9">
        <name>FAD</name>
        <dbReference type="ChEBI" id="CHEBI:57692"/>
    </cofactor>
    <text evidence="9">Binds 1 FAD per subunit.</text>
</comment>
<dbReference type="GO" id="GO:0000302">
    <property type="term" value="P:response to reactive oxygen species"/>
    <property type="evidence" value="ECO:0007669"/>
    <property type="project" value="InterPro"/>
</dbReference>
<evidence type="ECO:0000256" key="8">
    <source>
        <dbReference type="ARBA" id="ARBA00023284"/>
    </source>
</evidence>
<keyword evidence="6 9" id="KW-0520">NAD</keyword>
<dbReference type="PROSITE" id="PS00573">
    <property type="entry name" value="PYRIDINE_REDOX_2"/>
    <property type="match status" value="1"/>
</dbReference>
<evidence type="ECO:0000256" key="10">
    <source>
        <dbReference type="PIRSR" id="PIRSR000238-2"/>
    </source>
</evidence>
<feature type="binding site" evidence="9">
    <location>
        <begin position="474"/>
        <end position="484"/>
    </location>
    <ligand>
        <name>FAD</name>
        <dbReference type="ChEBI" id="CHEBI:57692"/>
    </ligand>
</feature>
<dbReference type="GO" id="GO:0102039">
    <property type="term" value="F:NADH-dependent peroxiredoxin activity"/>
    <property type="evidence" value="ECO:0007669"/>
    <property type="project" value="InterPro"/>
</dbReference>
<dbReference type="InterPro" id="IPR023753">
    <property type="entry name" value="FAD/NAD-binding_dom"/>
</dbReference>
<proteinExistence type="inferred from homology"/>
<dbReference type="EMBL" id="JRHC01000003">
    <property type="protein sequence ID" value="KJF43317.1"/>
    <property type="molecule type" value="Genomic_DNA"/>
</dbReference>
<organism evidence="13 14">
    <name type="scientific">Draconibacterium sediminis</name>
    <dbReference type="NCBI Taxonomy" id="1544798"/>
    <lineage>
        <taxon>Bacteria</taxon>
        <taxon>Pseudomonadati</taxon>
        <taxon>Bacteroidota</taxon>
        <taxon>Bacteroidia</taxon>
        <taxon>Marinilabiliales</taxon>
        <taxon>Prolixibacteraceae</taxon>
        <taxon>Draconibacterium</taxon>
    </lineage>
</organism>
<dbReference type="SUPFAM" id="SSF51905">
    <property type="entry name" value="FAD/NAD(P)-binding domain"/>
    <property type="match status" value="1"/>
</dbReference>
<dbReference type="STRING" id="1544798.LH29_13835"/>
<dbReference type="RefSeq" id="WP_045030564.1">
    <property type="nucleotide sequence ID" value="NZ_JRHC01000003.1"/>
</dbReference>
<feature type="disulfide bond" description="Redox-active" evidence="10">
    <location>
        <begin position="341"/>
        <end position="344"/>
    </location>
</feature>
<comment type="subunit">
    <text evidence="2">Homodimer.</text>
</comment>
<dbReference type="Proteomes" id="UP000032544">
    <property type="component" value="Unassembled WGS sequence"/>
</dbReference>
<evidence type="ECO:0000313" key="13">
    <source>
        <dbReference type="EMBL" id="KJF43317.1"/>
    </source>
</evidence>
<dbReference type="Gene3D" id="3.40.30.80">
    <property type="match status" value="1"/>
</dbReference>
<evidence type="ECO:0000256" key="3">
    <source>
        <dbReference type="ARBA" id="ARBA00022630"/>
    </source>
</evidence>
<keyword evidence="9" id="KW-0521">NADP</keyword>
<evidence type="ECO:0000313" key="14">
    <source>
        <dbReference type="Proteomes" id="UP000032544"/>
    </source>
</evidence>
<dbReference type="GO" id="GO:0050660">
    <property type="term" value="F:flavin adenine dinucleotide binding"/>
    <property type="evidence" value="ECO:0007669"/>
    <property type="project" value="InterPro"/>
</dbReference>
<feature type="binding site" evidence="9">
    <location>
        <begin position="213"/>
        <end position="228"/>
    </location>
    <ligand>
        <name>FAD</name>
        <dbReference type="ChEBI" id="CHEBI:57692"/>
    </ligand>
</feature>
<dbReference type="NCBIfam" id="TIGR03140">
    <property type="entry name" value="AhpF"/>
    <property type="match status" value="1"/>
</dbReference>
<dbReference type="PROSITE" id="PS51354">
    <property type="entry name" value="GLUTAREDOXIN_2"/>
    <property type="match status" value="1"/>
</dbReference>
<keyword evidence="7 10" id="KW-1015">Disulfide bond</keyword>
<keyword evidence="5" id="KW-0560">Oxidoreductase</keyword>
<dbReference type="GO" id="GO:0051287">
    <property type="term" value="F:NAD binding"/>
    <property type="evidence" value="ECO:0007669"/>
    <property type="project" value="InterPro"/>
</dbReference>
<dbReference type="PRINTS" id="PR00469">
    <property type="entry name" value="PNDRDTASEII"/>
</dbReference>
<dbReference type="OrthoDB" id="9806179at2"/>
<keyword evidence="3" id="KW-0285">Flavoprotein</keyword>
<keyword evidence="14" id="KW-1185">Reference proteome</keyword>
<evidence type="ECO:0000256" key="6">
    <source>
        <dbReference type="ARBA" id="ARBA00023027"/>
    </source>
</evidence>
<accession>A0A0D8J8V0</accession>
<dbReference type="Pfam" id="PF07992">
    <property type="entry name" value="Pyr_redox_2"/>
    <property type="match status" value="1"/>
</dbReference>
<comment type="caution">
    <text evidence="13">The sequence shown here is derived from an EMBL/GenBank/DDBJ whole genome shotgun (WGS) entry which is preliminary data.</text>
</comment>
<sequence>MLQQAIKDKLKEVFSPLKNNYTFQVAVANSHPDKAQLTGLLDDVASTSEKFDVTIEEGKELEFTILKNNTPTNIIFRAIPNGHEFPSLLTAILNLDGIGKNLPDEAVANQIKGLKGEIVLKSYISLSCTNCPEVVQALNVLTLLNPNIRHEIIDGQINKEEVEALGIQAVPTVYANGEQMHVGRSSIGELLAKLQEKVGSEPVTSAPVEKEYDVVVVGGGPAGVSAAVYSARKGFSVALVAEKVGGQLNETVSIENMISIPQTTGTKLSADLMSHLKDYPIDVLENRRVENVSLKDGLKEVQTSLNETFKTPALIIATGASWKRLGVPGENEYIGSGVAFCTHCDGPFYKGKKVVVVGGGNSGLEAAIDLSSIALEVTVLEFMDELKGDQVLQDKLKTLPNVTIHTNAQTTAVIGDGNKVTALEYKNRETEKTETITTDGVFVQIGLQANSKVFSEVVETNRMGEIEIDAHCRTKQAGVYAAGDVSVVPYKQIVIAMGEGSKAALSAFEDKIKNKLVQN</sequence>
<gene>
    <name evidence="13" type="ORF">LH29_13835</name>
</gene>
<dbReference type="PRINTS" id="PR00368">
    <property type="entry name" value="FADPNR"/>
</dbReference>
<dbReference type="InterPro" id="IPR050097">
    <property type="entry name" value="Ferredoxin-NADP_redctase_2"/>
</dbReference>
<dbReference type="InterPro" id="IPR012081">
    <property type="entry name" value="Alkyl_hydroperoxide_Rdtase_suF"/>
</dbReference>
<dbReference type="InterPro" id="IPR036249">
    <property type="entry name" value="Thioredoxin-like_sf"/>
</dbReference>
<name>A0A0D8J8V0_9BACT</name>
<dbReference type="Pfam" id="PF13192">
    <property type="entry name" value="Thioredoxin_3"/>
    <property type="match status" value="1"/>
</dbReference>
<dbReference type="InterPro" id="IPR008255">
    <property type="entry name" value="Pyr_nucl-diS_OxRdtase_2_AS"/>
</dbReference>
<evidence type="ECO:0000256" key="2">
    <source>
        <dbReference type="ARBA" id="ARBA00011738"/>
    </source>
</evidence>
<evidence type="ECO:0000256" key="1">
    <source>
        <dbReference type="ARBA" id="ARBA00009333"/>
    </source>
</evidence>
<feature type="domain" description="Thioredoxin-like fold" evidence="12">
    <location>
        <begin position="124"/>
        <end position="192"/>
    </location>
</feature>
<dbReference type="InterPro" id="IPR044141">
    <property type="entry name" value="AhpF_NTD_C"/>
</dbReference>
<keyword evidence="8 10" id="KW-0676">Redox-active center</keyword>
<dbReference type="SUPFAM" id="SSF52833">
    <property type="entry name" value="Thioredoxin-like"/>
    <property type="match status" value="2"/>
</dbReference>
<protein>
    <submittedName>
        <fullName evidence="13">NADH dehydrogenase</fullName>
    </submittedName>
</protein>
<dbReference type="InterPro" id="IPR012336">
    <property type="entry name" value="Thioredoxin-like_fold"/>
</dbReference>